<protein>
    <recommendedName>
        <fullName evidence="3">Motility protein</fullName>
    </recommendedName>
</protein>
<name>A0ABW8VUY7_9BACI</name>
<gene>
    <name evidence="1" type="ORF">ACKA06_20645</name>
</gene>
<comment type="caution">
    <text evidence="1">The sequence shown here is derived from an EMBL/GenBank/DDBJ whole genome shotgun (WGS) entry which is preliminary data.</text>
</comment>
<dbReference type="Proteomes" id="UP001628668">
    <property type="component" value="Unassembled WGS sequence"/>
</dbReference>
<evidence type="ECO:0000313" key="2">
    <source>
        <dbReference type="Proteomes" id="UP001628668"/>
    </source>
</evidence>
<evidence type="ECO:0008006" key="3">
    <source>
        <dbReference type="Google" id="ProtNLM"/>
    </source>
</evidence>
<proteinExistence type="predicted"/>
<accession>A0ABW8VUY7</accession>
<dbReference type="EMBL" id="JBJOSA010000032">
    <property type="protein sequence ID" value="MFL8939187.1"/>
    <property type="molecule type" value="Genomic_DNA"/>
</dbReference>
<reference evidence="1 2" key="1">
    <citation type="submission" date="2024-12" db="EMBL/GenBank/DDBJ databases">
        <authorList>
            <person name="Li X."/>
            <person name="Zhang D."/>
        </authorList>
    </citation>
    <scope>NUCLEOTIDE SEQUENCE [LARGE SCALE GENOMIC DNA]</scope>
    <source>
        <strain evidence="1 2">JCM19602</strain>
    </source>
</reference>
<organism evidence="1 2">
    <name type="scientific">Rossellomorea oryzaecorticis</name>
    <dbReference type="NCBI Taxonomy" id="1396505"/>
    <lineage>
        <taxon>Bacteria</taxon>
        <taxon>Bacillati</taxon>
        <taxon>Bacillota</taxon>
        <taxon>Bacilli</taxon>
        <taxon>Bacillales</taxon>
        <taxon>Bacillaceae</taxon>
        <taxon>Rossellomorea</taxon>
    </lineage>
</organism>
<keyword evidence="2" id="KW-1185">Reference proteome</keyword>
<sequence>MMDETRRGEGNAMNVSAMMGKQVAELQRTLSMNLLKSQMSTQAAHVTVMLQDMKEANAAPHPSKGISIDLKG</sequence>
<dbReference type="RefSeq" id="WP_411160538.1">
    <property type="nucleotide sequence ID" value="NZ_JBJOSA010000032.1"/>
</dbReference>
<evidence type="ECO:0000313" key="1">
    <source>
        <dbReference type="EMBL" id="MFL8939187.1"/>
    </source>
</evidence>